<dbReference type="InterPro" id="IPR056699">
    <property type="entry name" value="DUF7797"/>
</dbReference>
<keyword evidence="1" id="KW-0479">Metal-binding</keyword>
<dbReference type="Pfam" id="PF00628">
    <property type="entry name" value="PHD"/>
    <property type="match status" value="1"/>
</dbReference>
<dbReference type="EMBL" id="GEVI01018833">
    <property type="protein sequence ID" value="JAU13487.1"/>
    <property type="molecule type" value="Transcribed_RNA"/>
</dbReference>
<dbReference type="InterPro" id="IPR013083">
    <property type="entry name" value="Znf_RING/FYVE/PHD"/>
</dbReference>
<sequence length="512" mass="54687">MDVVAASTVPMNLESLAAVSMVNENGGETMAPPAKRQRFCDEMNRVAEIVLVLSALGRMRGGKPPSELEFELMVEARSKLAGMCQEFTPKDIIGKDGVRAVIEDLGLNCKLQNQRLGLRAHKLTISEKLSLGKRKMEDAKKNPTSTVSTGYASHLSQPNGSVTSPGLAKNVSVIHQWPSSGAHSVNTTGSQRPQMMFNGASQGNPIPSSNNYAASWSAQPQSTILSFNTAPDKKVPVQTSVRLADPSVRPFISQTPPHGTNQPMHYRQASSFGNKHSEIGKIVHKVLQPLVKQYPLWNPPSRDYMSTALECQMCEVMISELDTLLVCDGCEKGYHLKCLQANNMKGVPKSDWYCSRCVQALNGKPFPPKYGRAVTTKTSSSTAGAQSSEGKKLGPMDIKVNQPKPIVTPSPGVQNFPGFVSRAATTSASAAKTSNSGPQGFRESLICGTSSTASISLTKTPNPRAIASTSAVTYNGLISKPLTPMSSTSPLPVGNRVHVNATSNASGCTNNC</sequence>
<protein>
    <submittedName>
        <fullName evidence="7">PHD finger protein</fullName>
    </submittedName>
</protein>
<feature type="region of interest" description="Disordered" evidence="5">
    <location>
        <begin position="371"/>
        <end position="396"/>
    </location>
</feature>
<dbReference type="InterPro" id="IPR001965">
    <property type="entry name" value="Znf_PHD"/>
</dbReference>
<dbReference type="PANTHER" id="PTHR47527">
    <property type="entry name" value="RING/FYVE/PHD ZINC FINGER SUPERFAMILY PROTEIN"/>
    <property type="match status" value="1"/>
</dbReference>
<feature type="compositionally biased region" description="Polar residues" evidence="5">
    <location>
        <begin position="375"/>
        <end position="388"/>
    </location>
</feature>
<dbReference type="Pfam" id="PF25073">
    <property type="entry name" value="DUF7797"/>
    <property type="match status" value="1"/>
</dbReference>
<gene>
    <name evidence="7" type="ORF">GA_TR17395_c0_g1_i1_g.55631</name>
</gene>
<evidence type="ECO:0000256" key="3">
    <source>
        <dbReference type="ARBA" id="ARBA00022833"/>
    </source>
</evidence>
<dbReference type="InterPro" id="IPR019786">
    <property type="entry name" value="Zinc_finger_PHD-type_CS"/>
</dbReference>
<accession>A0A1J3D322</accession>
<dbReference type="GO" id="GO:0008270">
    <property type="term" value="F:zinc ion binding"/>
    <property type="evidence" value="ECO:0007669"/>
    <property type="project" value="UniProtKB-KW"/>
</dbReference>
<dbReference type="PANTHER" id="PTHR47527:SF5">
    <property type="entry name" value="PHD-TYPE DOMAIN-CONTAINING PROTEIN"/>
    <property type="match status" value="1"/>
</dbReference>
<evidence type="ECO:0000256" key="2">
    <source>
        <dbReference type="ARBA" id="ARBA00022771"/>
    </source>
</evidence>
<dbReference type="SMART" id="SM00249">
    <property type="entry name" value="PHD"/>
    <property type="match status" value="1"/>
</dbReference>
<dbReference type="InterPro" id="IPR019787">
    <property type="entry name" value="Znf_PHD-finger"/>
</dbReference>
<dbReference type="Gene3D" id="3.30.40.10">
    <property type="entry name" value="Zinc/RING finger domain, C3HC4 (zinc finger)"/>
    <property type="match status" value="1"/>
</dbReference>
<reference evidence="7" key="1">
    <citation type="submission" date="2016-07" db="EMBL/GenBank/DDBJ databases">
        <title>De novo transcriptome assembly of four accessions of the metal hyperaccumulator plant Noccaea caerulescens.</title>
        <authorList>
            <person name="Blande D."/>
            <person name="Halimaa P."/>
            <person name="Tervahauta A.I."/>
            <person name="Aarts M.G."/>
            <person name="Karenlampi S.O."/>
        </authorList>
    </citation>
    <scope>NUCLEOTIDE SEQUENCE</scope>
</reference>
<dbReference type="InterPro" id="IPR011011">
    <property type="entry name" value="Znf_FYVE_PHD"/>
</dbReference>
<evidence type="ECO:0000256" key="5">
    <source>
        <dbReference type="SAM" id="MobiDB-lite"/>
    </source>
</evidence>
<evidence type="ECO:0000313" key="7">
    <source>
        <dbReference type="EMBL" id="JAU13487.1"/>
    </source>
</evidence>
<keyword evidence="3" id="KW-0862">Zinc</keyword>
<proteinExistence type="predicted"/>
<feature type="region of interest" description="Disordered" evidence="5">
    <location>
        <begin position="134"/>
        <end position="164"/>
    </location>
</feature>
<dbReference type="PROSITE" id="PS01359">
    <property type="entry name" value="ZF_PHD_1"/>
    <property type="match status" value="1"/>
</dbReference>
<dbReference type="SUPFAM" id="SSF57903">
    <property type="entry name" value="FYVE/PHD zinc finger"/>
    <property type="match status" value="1"/>
</dbReference>
<organism evidence="7">
    <name type="scientific">Noccaea caerulescens</name>
    <name type="common">Alpine penny-cress</name>
    <name type="synonym">Thlaspi caerulescens</name>
    <dbReference type="NCBI Taxonomy" id="107243"/>
    <lineage>
        <taxon>Eukaryota</taxon>
        <taxon>Viridiplantae</taxon>
        <taxon>Streptophyta</taxon>
        <taxon>Embryophyta</taxon>
        <taxon>Tracheophyta</taxon>
        <taxon>Spermatophyta</taxon>
        <taxon>Magnoliopsida</taxon>
        <taxon>eudicotyledons</taxon>
        <taxon>Gunneridae</taxon>
        <taxon>Pentapetalae</taxon>
        <taxon>rosids</taxon>
        <taxon>malvids</taxon>
        <taxon>Brassicales</taxon>
        <taxon>Brassicaceae</taxon>
        <taxon>Coluteocarpeae</taxon>
        <taxon>Noccaea</taxon>
    </lineage>
</organism>
<evidence type="ECO:0000256" key="4">
    <source>
        <dbReference type="PROSITE-ProRule" id="PRU00146"/>
    </source>
</evidence>
<dbReference type="AlphaFoldDB" id="A0A1J3D322"/>
<keyword evidence="2 4" id="KW-0863">Zinc-finger</keyword>
<evidence type="ECO:0000259" key="6">
    <source>
        <dbReference type="PROSITE" id="PS50016"/>
    </source>
</evidence>
<name>A0A1J3D322_NOCCA</name>
<evidence type="ECO:0000256" key="1">
    <source>
        <dbReference type="ARBA" id="ARBA00022723"/>
    </source>
</evidence>
<feature type="domain" description="PHD-type" evidence="6">
    <location>
        <begin position="308"/>
        <end position="360"/>
    </location>
</feature>
<feature type="compositionally biased region" description="Polar residues" evidence="5">
    <location>
        <begin position="142"/>
        <end position="164"/>
    </location>
</feature>
<dbReference type="PROSITE" id="PS50016">
    <property type="entry name" value="ZF_PHD_2"/>
    <property type="match status" value="1"/>
</dbReference>